<sequence length="405" mass="45863">MMIMLQRHFQIILLTHMNATFGNLDLLRQITSFQRGMPLDLQPFHAFVQCHYINRGRSPRHSSVCPNFLLRRDPEFLHLQLQAFGAIFTPWFAGREAVADIPRLLCVSEKLNLVLLHWTIQYNHIELLHYIHATYHIETYVHPTAIAASRGSLPVIKYLHEANSGEFFPYTMDWAAQGGHLDLVEFLHFHRSEGCTTSAMDMAARFGHFNVVKFLHAHRKEGCTTVAMDQAAAFGHFEIVKFLHTYRTEGCTTNALDSACSGGHLDMVKFLHFHRHEGCTTGAFNSACCGGHLEIVKFLHAHRTEGCTHRAMESAAECKRYDVCLYLSEHLPHLVNRSNITVVMAVGEASWRQSEALKKEAAARLIKQKEQEAVPGPRLLTSPWSQLLSTSVQRGVVALMQSLVK</sequence>
<evidence type="ECO:0000313" key="2">
    <source>
        <dbReference type="Proteomes" id="UP000285430"/>
    </source>
</evidence>
<dbReference type="EMBL" id="QUTH01003205">
    <property type="protein sequence ID" value="RHZ20971.1"/>
    <property type="molecule type" value="Genomic_DNA"/>
</dbReference>
<dbReference type="Gene3D" id="1.25.40.20">
    <property type="entry name" value="Ankyrin repeat-containing domain"/>
    <property type="match status" value="2"/>
</dbReference>
<comment type="caution">
    <text evidence="1">The sequence shown here is derived from an EMBL/GenBank/DDBJ whole genome shotgun (WGS) entry which is preliminary data.</text>
</comment>
<dbReference type="SUPFAM" id="SSF48403">
    <property type="entry name" value="Ankyrin repeat"/>
    <property type="match status" value="1"/>
</dbReference>
<dbReference type="AlphaFoldDB" id="A0A3R6YPT5"/>
<organism evidence="1 2">
    <name type="scientific">Aphanomyces astaci</name>
    <name type="common">Crayfish plague agent</name>
    <dbReference type="NCBI Taxonomy" id="112090"/>
    <lineage>
        <taxon>Eukaryota</taxon>
        <taxon>Sar</taxon>
        <taxon>Stramenopiles</taxon>
        <taxon>Oomycota</taxon>
        <taxon>Saprolegniomycetes</taxon>
        <taxon>Saprolegniales</taxon>
        <taxon>Verrucalvaceae</taxon>
        <taxon>Aphanomyces</taxon>
    </lineage>
</organism>
<dbReference type="Proteomes" id="UP000285430">
    <property type="component" value="Unassembled WGS sequence"/>
</dbReference>
<dbReference type="InterPro" id="IPR002110">
    <property type="entry name" value="Ankyrin_rpt"/>
</dbReference>
<dbReference type="PANTHER" id="PTHR46586:SF3">
    <property type="entry name" value="ANKYRIN REPEAT-CONTAINING PROTEIN"/>
    <property type="match status" value="1"/>
</dbReference>
<dbReference type="VEuPathDB" id="FungiDB:H257_10317"/>
<name>A0A3R6YPT5_APHAT</name>
<dbReference type="PANTHER" id="PTHR46586">
    <property type="entry name" value="ANKYRIN REPEAT-CONTAINING PROTEIN"/>
    <property type="match status" value="1"/>
</dbReference>
<proteinExistence type="predicted"/>
<accession>A0A3R6YPT5</accession>
<evidence type="ECO:0000313" key="1">
    <source>
        <dbReference type="EMBL" id="RHZ20971.1"/>
    </source>
</evidence>
<dbReference type="InterPro" id="IPR052050">
    <property type="entry name" value="SecEffector_AnkRepeat"/>
</dbReference>
<dbReference type="InterPro" id="IPR036770">
    <property type="entry name" value="Ankyrin_rpt-contain_sf"/>
</dbReference>
<protein>
    <submittedName>
        <fullName evidence="1">Uncharacterized protein</fullName>
    </submittedName>
</protein>
<dbReference type="Pfam" id="PF12796">
    <property type="entry name" value="Ank_2"/>
    <property type="match status" value="1"/>
</dbReference>
<reference evidence="1 2" key="1">
    <citation type="submission" date="2018-08" db="EMBL/GenBank/DDBJ databases">
        <title>Aphanomyces genome sequencing and annotation.</title>
        <authorList>
            <person name="Minardi D."/>
            <person name="Oidtmann B."/>
            <person name="Van Der Giezen M."/>
            <person name="Studholme D.J."/>
        </authorList>
    </citation>
    <scope>NUCLEOTIDE SEQUENCE [LARGE SCALE GENOMIC DNA]</scope>
    <source>
        <strain evidence="1 2">Da</strain>
    </source>
</reference>
<gene>
    <name evidence="1" type="ORF">DYB37_010724</name>
</gene>